<dbReference type="EMBL" id="BOOW01000015">
    <property type="protein sequence ID" value="GII92282.1"/>
    <property type="molecule type" value="Genomic_DNA"/>
</dbReference>
<evidence type="ECO:0000313" key="2">
    <source>
        <dbReference type="Proteomes" id="UP000606172"/>
    </source>
</evidence>
<organism evidence="1 2">
    <name type="scientific">Sinosporangium siamense</name>
    <dbReference type="NCBI Taxonomy" id="1367973"/>
    <lineage>
        <taxon>Bacteria</taxon>
        <taxon>Bacillati</taxon>
        <taxon>Actinomycetota</taxon>
        <taxon>Actinomycetes</taxon>
        <taxon>Streptosporangiales</taxon>
        <taxon>Streptosporangiaceae</taxon>
        <taxon>Sinosporangium</taxon>
    </lineage>
</organism>
<keyword evidence="2" id="KW-1185">Reference proteome</keyword>
<comment type="caution">
    <text evidence="1">The sequence shown here is derived from an EMBL/GenBank/DDBJ whole genome shotgun (WGS) entry which is preliminary data.</text>
</comment>
<protein>
    <submittedName>
        <fullName evidence="1">Uncharacterized protein</fullName>
    </submittedName>
</protein>
<proteinExistence type="predicted"/>
<dbReference type="Proteomes" id="UP000606172">
    <property type="component" value="Unassembled WGS sequence"/>
</dbReference>
<reference evidence="1" key="1">
    <citation type="submission" date="2021-01" db="EMBL/GenBank/DDBJ databases">
        <title>Whole genome shotgun sequence of Sinosporangium siamense NBRC 109515.</title>
        <authorList>
            <person name="Komaki H."/>
            <person name="Tamura T."/>
        </authorList>
    </citation>
    <scope>NUCLEOTIDE SEQUENCE</scope>
    <source>
        <strain evidence="1">NBRC 109515</strain>
    </source>
</reference>
<name>A0A919V7N3_9ACTN</name>
<gene>
    <name evidence="1" type="ORF">Ssi02_25130</name>
</gene>
<accession>A0A919V7N3</accession>
<sequence>MIDAHERGLLPTGEQQAAIIDPQWNPDWPVQARQRHGDTTQWLQYAERSASIVDESARAHGIDPDTATWQ</sequence>
<evidence type="ECO:0000313" key="1">
    <source>
        <dbReference type="EMBL" id="GII92282.1"/>
    </source>
</evidence>
<dbReference type="AlphaFoldDB" id="A0A919V7N3"/>